<dbReference type="FunFam" id="2.60.40.10:FF:002361">
    <property type="entry name" value="Titin homolog"/>
    <property type="match status" value="1"/>
</dbReference>
<evidence type="ECO:0000256" key="6">
    <source>
        <dbReference type="SAM" id="MobiDB-lite"/>
    </source>
</evidence>
<feature type="domain" description="Fibronectin type-III" evidence="8">
    <location>
        <begin position="1451"/>
        <end position="1486"/>
    </location>
</feature>
<dbReference type="PROSITE" id="PS50835">
    <property type="entry name" value="IG_LIKE"/>
    <property type="match status" value="6"/>
</dbReference>
<evidence type="ECO:0000313" key="9">
    <source>
        <dbReference type="EMBL" id="UMM35975.1"/>
    </source>
</evidence>
<feature type="domain" description="Fibronectin type-III" evidence="8">
    <location>
        <begin position="232"/>
        <end position="326"/>
    </location>
</feature>
<dbReference type="FunFam" id="2.60.40.10:FF:002446">
    <property type="entry name" value="Titin homolog"/>
    <property type="match status" value="1"/>
</dbReference>
<evidence type="ECO:0000256" key="1">
    <source>
        <dbReference type="ARBA" id="ARBA00004496"/>
    </source>
</evidence>
<dbReference type="SUPFAM" id="SSF48726">
    <property type="entry name" value="Immunoglobulin"/>
    <property type="match status" value="8"/>
</dbReference>
<dbReference type="SUPFAM" id="SSF49265">
    <property type="entry name" value="Fibronectin type III"/>
    <property type="match status" value="4"/>
</dbReference>
<evidence type="ECO:0000256" key="4">
    <source>
        <dbReference type="ARBA" id="ARBA00023157"/>
    </source>
</evidence>
<dbReference type="InterPro" id="IPR036179">
    <property type="entry name" value="Ig-like_dom_sf"/>
</dbReference>
<keyword evidence="2" id="KW-0963">Cytoplasm</keyword>
<dbReference type="InterPro" id="IPR003598">
    <property type="entry name" value="Ig_sub2"/>
</dbReference>
<feature type="domain" description="Ig-like" evidence="7">
    <location>
        <begin position="42"/>
        <end position="116"/>
    </location>
</feature>
<feature type="domain" description="Fibronectin type-III" evidence="8">
    <location>
        <begin position="1013"/>
        <end position="1103"/>
    </location>
</feature>
<dbReference type="PANTHER" id="PTHR13817:SF151">
    <property type="entry name" value="TITIN"/>
    <property type="match status" value="1"/>
</dbReference>
<reference evidence="9 10" key="1">
    <citation type="submission" date="2022-04" db="EMBL/GenBank/DDBJ databases">
        <title>Chromosome-level reference genomes for two strains of Caenorhabditis briggsae: an improved platform for comparative genomics.</title>
        <authorList>
            <person name="Stevens L."/>
            <person name="Andersen E."/>
        </authorList>
    </citation>
    <scope>NUCLEOTIDE SEQUENCE [LARGE SCALE GENOMIC DNA]</scope>
    <source>
        <strain evidence="9">VX34</strain>
        <tissue evidence="9">Whole-organism</tissue>
    </source>
</reference>
<dbReference type="InterPro" id="IPR036116">
    <property type="entry name" value="FN3_sf"/>
</dbReference>
<keyword evidence="5" id="KW-0393">Immunoglobulin domain</keyword>
<dbReference type="InterPro" id="IPR013098">
    <property type="entry name" value="Ig_I-set"/>
</dbReference>
<dbReference type="Gene3D" id="2.60.40.10">
    <property type="entry name" value="Immunoglobulins"/>
    <property type="match status" value="14"/>
</dbReference>
<evidence type="ECO:0000256" key="5">
    <source>
        <dbReference type="ARBA" id="ARBA00023319"/>
    </source>
</evidence>
<dbReference type="SMART" id="SM00060">
    <property type="entry name" value="FN3"/>
    <property type="match status" value="4"/>
</dbReference>
<dbReference type="Proteomes" id="UP000829354">
    <property type="component" value="Chromosome V"/>
</dbReference>
<dbReference type="InterPro" id="IPR007110">
    <property type="entry name" value="Ig-like_dom"/>
</dbReference>
<gene>
    <name evidence="9" type="ORF">L5515_008344</name>
</gene>
<comment type="subcellular location">
    <subcellularLocation>
        <location evidence="1">Cytoplasm</location>
    </subcellularLocation>
</comment>
<sequence>MTHTFFRTLIIDQVEPSDSGMEITATCGTESHTTTLKVEELPVDFVKFLPRKTSGKEGQEVTISVTLNHPVDISKVVWLKNGKPLEINKDYSIDTVGCSVSLTLRRAKYEDSGKYTVVCDGIDCSTHLSIQGKPVLKNVSEKKPVILVDKDDQFSIHVAYDSNPEATFSMSVDGKDLEFDGRSRIDVVDDGLKLTKRGVSKDDAGEYEVKLKNEFGEVTQKFDVKVNDTPSAPGDVSVVKVESDCLHIEWTAPAENNGAEVTSYVIEKKESGRRKFHKVGSVNGKKTSHVIDDLEIETPYIIRIAAVNKFGTGEFIETKPVQTGSPFQVPTVESPPTIENVTSTSCSLNWPKPTDDGGSPVYGYDVYKRENGGEWQKINGDELVFTESFNVRALSSGKEYEFKVEACNEAGLRSNSNVVSEKLMVQGLVPETILDAPMVKVLDNDKVEVTWKTDGENEFVVQYKSDGSSIWASIDIGEAAAATSKCIIDGLREGIPYVFRVAPRNQHGTGEFSEQTVPVVVLADDAPRVLKAIKPVKIPKKCELRLECHAAGHPAPEYIWYKDGKEIIPMDNNTEIVNEGSMSALIIHELASEDVGLYKVLVENIHGTAESEAEVSISDVRAHFNSSFSELTEIEEGHDIELTCEVSDEEAVVNWYKDGKKLVASDRVQFYAMARKRTLRIKGSTDADSGVYKCETTDGRSRAEGEVIVNEQEPHILVGPQDAIVKTFGETMVLFCETSKPVRKVKWFKNGVEIWPQMNKAVMDSDGKRATLEIKNFDKHDIGAYTASVSDKETSAPAKLAFEVAPSLTIPEEIREGVTVHAGNEFDFTVAFTGFPVPTIHMANNGTPIKAIATVTEYDDSISVRMKNVTLDNSGIVRVIAESPLGQCVKEIALKIIDKPSEPLDLQFKDVTEDSVFLSWQPPVETNGAPLTGYVIERKGVDNNRWRPCGHVKPTKLTFVAEDLFCNQVYGFRILAVNEVGESEPCETVDVLTLESSEPVSESSELFIPKIAILTTPQVTVAADGTKVTLRWDECPETSLYKIERKKVGESEWLEIANTDRNKFKDRSLTESGEYTYQVTATGIHAVSSPSEETEPVKILVPGSEMPEIKAEKKSEAVDDSKTTVSTEKPKDSADLASEAVEEKKTKKVTKKKVPENKGEETLQEVKEKLKKGKAVEKVQDESRRGSLQTSDAESVTTASEKKAESEAEKSAKKTDEKTGKSDAPEKTAEKSEAEKSATEKDSTEKKKKVVKKVAKKGLVKADKSKVELISGKTGEISAHVAETAVSVEWKKDGKALDASYTVTNQGGVSTVKIPTVDVNASGQFTCKVKSSEGDEEEVSIAVTVKLPEIPKVEAEQSVVEVKVGDTAKLSAKISEPATSVNWTKDDKPVQEDGNVKSQISADGTAQLTINKTDSGHAGIYKLNVENEAGKGKVEIALRIKGAAKGAPGIPTGPIVYDDVTENTAEFSWKAPENNGGCDITEYNVE</sequence>
<keyword evidence="10" id="KW-1185">Reference proteome</keyword>
<name>A0AAE9F776_CAEBR</name>
<dbReference type="InterPro" id="IPR003961">
    <property type="entry name" value="FN3_dom"/>
</dbReference>
<evidence type="ECO:0000313" key="10">
    <source>
        <dbReference type="Proteomes" id="UP000829354"/>
    </source>
</evidence>
<feature type="domain" description="Fibronectin type-III" evidence="8">
    <location>
        <begin position="332"/>
        <end position="432"/>
    </location>
</feature>
<protein>
    <recommendedName>
        <fullName evidence="11">Protein CBR-UNC-89</fullName>
    </recommendedName>
</protein>
<keyword evidence="3" id="KW-0677">Repeat</keyword>
<dbReference type="FunFam" id="2.60.40.10:FF:002282">
    <property type="entry name" value="Titin homolog"/>
    <property type="match status" value="1"/>
</dbReference>
<dbReference type="InterPro" id="IPR050964">
    <property type="entry name" value="Striated_Muscle_Regulatory"/>
</dbReference>
<evidence type="ECO:0000256" key="2">
    <source>
        <dbReference type="ARBA" id="ARBA00022490"/>
    </source>
</evidence>
<dbReference type="SMART" id="SM00408">
    <property type="entry name" value="IGc2"/>
    <property type="match status" value="7"/>
</dbReference>
<dbReference type="PROSITE" id="PS50853">
    <property type="entry name" value="FN3"/>
    <property type="match status" value="6"/>
</dbReference>
<dbReference type="CDD" id="cd00063">
    <property type="entry name" value="FN3"/>
    <property type="match status" value="5"/>
</dbReference>
<dbReference type="GO" id="GO:0005737">
    <property type="term" value="C:cytoplasm"/>
    <property type="evidence" value="ECO:0007669"/>
    <property type="project" value="UniProtKB-SubCell"/>
</dbReference>
<proteinExistence type="predicted"/>
<feature type="domain" description="Ig-like" evidence="7">
    <location>
        <begin position="1248"/>
        <end position="1342"/>
    </location>
</feature>
<evidence type="ECO:0000256" key="3">
    <source>
        <dbReference type="ARBA" id="ARBA00022737"/>
    </source>
</evidence>
<dbReference type="SMART" id="SM00409">
    <property type="entry name" value="IG"/>
    <property type="match status" value="8"/>
</dbReference>
<keyword evidence="4" id="KW-1015">Disulfide bond</keyword>
<feature type="compositionally biased region" description="Basic and acidic residues" evidence="6">
    <location>
        <begin position="1200"/>
        <end position="1245"/>
    </location>
</feature>
<feature type="region of interest" description="Disordered" evidence="6">
    <location>
        <begin position="1103"/>
        <end position="1250"/>
    </location>
</feature>
<feature type="domain" description="Ig-like" evidence="7">
    <location>
        <begin position="626"/>
        <end position="710"/>
    </location>
</feature>
<organism evidence="9 10">
    <name type="scientific">Caenorhabditis briggsae</name>
    <dbReference type="NCBI Taxonomy" id="6238"/>
    <lineage>
        <taxon>Eukaryota</taxon>
        <taxon>Metazoa</taxon>
        <taxon>Ecdysozoa</taxon>
        <taxon>Nematoda</taxon>
        <taxon>Chromadorea</taxon>
        <taxon>Rhabditida</taxon>
        <taxon>Rhabditina</taxon>
        <taxon>Rhabditomorpha</taxon>
        <taxon>Rhabditoidea</taxon>
        <taxon>Rhabditidae</taxon>
        <taxon>Peloderinae</taxon>
        <taxon>Caenorhabditis</taxon>
    </lineage>
</organism>
<feature type="domain" description="Fibronectin type-III" evidence="8">
    <location>
        <begin position="902"/>
        <end position="996"/>
    </location>
</feature>
<feature type="non-terminal residue" evidence="9">
    <location>
        <position position="1486"/>
    </location>
</feature>
<evidence type="ECO:0000259" key="8">
    <source>
        <dbReference type="PROSITE" id="PS50853"/>
    </source>
</evidence>
<feature type="compositionally biased region" description="Basic and acidic residues" evidence="6">
    <location>
        <begin position="1153"/>
        <end position="1185"/>
    </location>
</feature>
<accession>A0AAE9F776</accession>
<dbReference type="PANTHER" id="PTHR13817">
    <property type="entry name" value="TITIN"/>
    <property type="match status" value="1"/>
</dbReference>
<feature type="domain" description="Fibronectin type-III" evidence="8">
    <location>
        <begin position="433"/>
        <end position="524"/>
    </location>
</feature>
<feature type="compositionally biased region" description="Basic and acidic residues" evidence="6">
    <location>
        <begin position="1107"/>
        <end position="1134"/>
    </location>
</feature>
<dbReference type="Pfam" id="PF00041">
    <property type="entry name" value="fn3"/>
    <property type="match status" value="4"/>
</dbReference>
<dbReference type="FunFam" id="2.60.40.10:FF:000211">
    <property type="entry name" value="Obscurin-like protein 1"/>
    <property type="match status" value="1"/>
</dbReference>
<dbReference type="EMBL" id="CP092624">
    <property type="protein sequence ID" value="UMM35975.1"/>
    <property type="molecule type" value="Genomic_DNA"/>
</dbReference>
<feature type="domain" description="Ig-like" evidence="7">
    <location>
        <begin position="714"/>
        <end position="801"/>
    </location>
</feature>
<feature type="domain" description="Ig-like" evidence="7">
    <location>
        <begin position="527"/>
        <end position="616"/>
    </location>
</feature>
<feature type="compositionally biased region" description="Polar residues" evidence="6">
    <location>
        <begin position="1186"/>
        <end position="1196"/>
    </location>
</feature>
<dbReference type="InterPro" id="IPR003599">
    <property type="entry name" value="Ig_sub"/>
</dbReference>
<dbReference type="FunFam" id="2.60.40.10:FF:002519">
    <property type="entry name" value="Titin homolog"/>
    <property type="match status" value="1"/>
</dbReference>
<dbReference type="FunFam" id="2.60.40.10:FF:000107">
    <property type="entry name" value="Myosin, light chain kinase a"/>
    <property type="match status" value="1"/>
</dbReference>
<dbReference type="Pfam" id="PF07679">
    <property type="entry name" value="I-set"/>
    <property type="match status" value="8"/>
</dbReference>
<dbReference type="InterPro" id="IPR013783">
    <property type="entry name" value="Ig-like_fold"/>
</dbReference>
<evidence type="ECO:0008006" key="11">
    <source>
        <dbReference type="Google" id="ProtNLM"/>
    </source>
</evidence>
<evidence type="ECO:0000259" key="7">
    <source>
        <dbReference type="PROSITE" id="PS50835"/>
    </source>
</evidence>
<feature type="domain" description="Ig-like" evidence="7">
    <location>
        <begin position="1351"/>
        <end position="1439"/>
    </location>
</feature>